<dbReference type="InterPro" id="IPR003148">
    <property type="entry name" value="RCK_N"/>
</dbReference>
<dbReference type="InterPro" id="IPR050721">
    <property type="entry name" value="Trk_Ktr_HKT_K-transport"/>
</dbReference>
<dbReference type="PANTHER" id="PTHR43833">
    <property type="entry name" value="POTASSIUM CHANNEL PROTEIN 2-RELATED-RELATED"/>
    <property type="match status" value="1"/>
</dbReference>
<dbReference type="Gene3D" id="3.40.50.720">
    <property type="entry name" value="NAD(P)-binding Rossmann-like Domain"/>
    <property type="match status" value="1"/>
</dbReference>
<dbReference type="SUPFAM" id="SSF51735">
    <property type="entry name" value="NAD(P)-binding Rossmann-fold domains"/>
    <property type="match status" value="1"/>
</dbReference>
<dbReference type="InterPro" id="IPR006037">
    <property type="entry name" value="RCK_C"/>
</dbReference>
<dbReference type="InterPro" id="IPR036721">
    <property type="entry name" value="RCK_C_sf"/>
</dbReference>
<dbReference type="Pfam" id="PF02080">
    <property type="entry name" value="TrkA_C"/>
    <property type="match status" value="1"/>
</dbReference>
<evidence type="ECO:0000313" key="5">
    <source>
        <dbReference type="Proteomes" id="UP000030624"/>
    </source>
</evidence>
<dbReference type="KEGG" id="gac:GACE_0929"/>
<dbReference type="HOGENOM" id="CLU_684441_0_0_2"/>
<gene>
    <name evidence="4" type="ORF">GACE_0929</name>
</gene>
<feature type="domain" description="RCK C-terminal" evidence="3">
    <location>
        <begin position="117"/>
        <end position="197"/>
    </location>
</feature>
<dbReference type="GO" id="GO:0006813">
    <property type="term" value="P:potassium ion transport"/>
    <property type="evidence" value="ECO:0007669"/>
    <property type="project" value="InterPro"/>
</dbReference>
<organism evidence="4 5">
    <name type="scientific">Geoglobus acetivorans</name>
    <dbReference type="NCBI Taxonomy" id="565033"/>
    <lineage>
        <taxon>Archaea</taxon>
        <taxon>Methanobacteriati</taxon>
        <taxon>Methanobacteriota</taxon>
        <taxon>Archaeoglobi</taxon>
        <taxon>Archaeoglobales</taxon>
        <taxon>Archaeoglobaceae</taxon>
        <taxon>Geoglobus</taxon>
    </lineage>
</organism>
<evidence type="ECO:0000313" key="4">
    <source>
        <dbReference type="EMBL" id="AIY89976.1"/>
    </source>
</evidence>
<proteinExistence type="predicted"/>
<dbReference type="RefSeq" id="WP_048091558.1">
    <property type="nucleotide sequence ID" value="NZ_CP009552.1"/>
</dbReference>
<dbReference type="eggNOG" id="arCOG01957">
    <property type="taxonomic scope" value="Archaea"/>
</dbReference>
<evidence type="ECO:0000256" key="1">
    <source>
        <dbReference type="ARBA" id="ARBA00022448"/>
    </source>
</evidence>
<dbReference type="PANTHER" id="PTHR43833:SF5">
    <property type="entry name" value="TRK SYSTEM POTASSIUM UPTAKE PROTEIN TRKA"/>
    <property type="match status" value="1"/>
</dbReference>
<name>A0A0A7GG89_GEOAI</name>
<sequence>MHIIVGGGRVGRQLAERLGDVIIVEKDRRTAEELENLGFSVVLEDATNRHLWEELPVEGSTVILATNDDEVNLRIAGILKEFEPSDIIARIESEEYSKEYLNLGVRGISCGKTIASELLSEIAESRRRYFEIRVSQDNFAGKRLADIDTGDNCTAILVFREGKILRPHPDLVLETGDLIGILCGREIKKTKNPFDEILAIIRHPEKFEAVMREARIIADRFEADLLILHKEDGKVMCSLSAPRVEYMSIGEAMELLIDLEDKVDLIVTESPAKKIEIRMDVFRKFPVLLAKGKESYDSILAVVNTETPEEVLTYATSFANRFGKCVVLFLDREQLKSVPSAIESPTVEVRTAEFNPLIEVVREVRKGYDLIIFSISNSAGNLDAEFLWKFIIDTESSVLVVR</sequence>
<dbReference type="GO" id="GO:0008324">
    <property type="term" value="F:monoatomic cation transmembrane transporter activity"/>
    <property type="evidence" value="ECO:0007669"/>
    <property type="project" value="InterPro"/>
</dbReference>
<protein>
    <submittedName>
        <fullName evidence="4">Trk system potassium uptake protein TrkA</fullName>
    </submittedName>
</protein>
<dbReference type="GeneID" id="24797519"/>
<accession>A0A0A7GG89</accession>
<keyword evidence="2" id="KW-0406">Ion transport</keyword>
<dbReference type="STRING" id="565033.GACE_0929"/>
<dbReference type="InterPro" id="IPR036291">
    <property type="entry name" value="NAD(P)-bd_dom_sf"/>
</dbReference>
<dbReference type="EMBL" id="CP009552">
    <property type="protein sequence ID" value="AIY89976.1"/>
    <property type="molecule type" value="Genomic_DNA"/>
</dbReference>
<dbReference type="Proteomes" id="UP000030624">
    <property type="component" value="Chromosome"/>
</dbReference>
<evidence type="ECO:0000256" key="2">
    <source>
        <dbReference type="ARBA" id="ARBA00023065"/>
    </source>
</evidence>
<dbReference type="SUPFAM" id="SSF116726">
    <property type="entry name" value="TrkA C-terminal domain-like"/>
    <property type="match status" value="1"/>
</dbReference>
<reference evidence="4 5" key="1">
    <citation type="journal article" date="2015" name="Appl. Environ. Microbiol.">
        <title>The Geoglobus acetivorans genome: Fe(III) reduction, acetate utilization, autotrophic growth, and degradation of aromatic compounds in a hyperthermophilic archaeon.</title>
        <authorList>
            <person name="Mardanov A.V."/>
            <person name="Slododkina G.B."/>
            <person name="Slobodkin A.I."/>
            <person name="Beletsky A.V."/>
            <person name="Gavrilov S.N."/>
            <person name="Kublanov I.V."/>
            <person name="Bonch-Osmolovskaya E.A."/>
            <person name="Skryabin K.G."/>
            <person name="Ravin N.V."/>
        </authorList>
    </citation>
    <scope>NUCLEOTIDE SEQUENCE [LARGE SCALE GENOMIC DNA]</scope>
    <source>
        <strain evidence="4 5">SBH6</strain>
    </source>
</reference>
<dbReference type="Gene3D" id="3.30.70.1450">
    <property type="entry name" value="Regulator of K+ conductance, C-terminal domain"/>
    <property type="match status" value="1"/>
</dbReference>
<dbReference type="AlphaFoldDB" id="A0A0A7GG89"/>
<dbReference type="PROSITE" id="PS51202">
    <property type="entry name" value="RCK_C"/>
    <property type="match status" value="1"/>
</dbReference>
<evidence type="ECO:0000259" key="3">
    <source>
        <dbReference type="PROSITE" id="PS51202"/>
    </source>
</evidence>
<keyword evidence="1" id="KW-0813">Transport</keyword>
<dbReference type="Pfam" id="PF02254">
    <property type="entry name" value="TrkA_N"/>
    <property type="match status" value="1"/>
</dbReference>